<proteinExistence type="inferred from homology"/>
<dbReference type="AlphaFoldDB" id="A0A2N7WEU2"/>
<evidence type="ECO:0000313" key="12">
    <source>
        <dbReference type="Proteomes" id="UP000494205"/>
    </source>
</evidence>
<dbReference type="EMBL" id="CADIJZ010000021">
    <property type="protein sequence ID" value="CAB3722364.1"/>
    <property type="molecule type" value="Genomic_DNA"/>
</dbReference>
<dbReference type="PANTHER" id="PTHR43884:SF20">
    <property type="entry name" value="ACYL-COA DEHYDROGENASE FADE28"/>
    <property type="match status" value="1"/>
</dbReference>
<dbReference type="OrthoDB" id="9770681at2"/>
<keyword evidence="4" id="KW-0274">FAD</keyword>
<protein>
    <submittedName>
        <fullName evidence="9">L-prolyl-[peptidyl-carrier protein] dehydrogenase</fullName>
        <ecNumber evidence="9">1.3.8.14</ecNumber>
    </submittedName>
    <submittedName>
        <fullName evidence="10">Pimeloyl-CoA dehydrogenase small subunit</fullName>
    </submittedName>
</protein>
<reference evidence="9 12" key="2">
    <citation type="submission" date="2020-04" db="EMBL/GenBank/DDBJ databases">
        <authorList>
            <person name="De Canck E."/>
        </authorList>
    </citation>
    <scope>NUCLEOTIDE SEQUENCE [LARGE SCALE GENOMIC DNA]</scope>
    <source>
        <strain evidence="9 12">LMG 27174</strain>
    </source>
</reference>
<dbReference type="InterPro" id="IPR036250">
    <property type="entry name" value="AcylCo_DH-like_C"/>
</dbReference>
<dbReference type="PANTHER" id="PTHR43884">
    <property type="entry name" value="ACYL-COA DEHYDROGENASE"/>
    <property type="match status" value="1"/>
</dbReference>
<organism evidence="9 12">
    <name type="scientific">Paraburkholderia rhynchosiae</name>
    <dbReference type="NCBI Taxonomy" id="487049"/>
    <lineage>
        <taxon>Bacteria</taxon>
        <taxon>Pseudomonadati</taxon>
        <taxon>Pseudomonadota</taxon>
        <taxon>Betaproteobacteria</taxon>
        <taxon>Burkholderiales</taxon>
        <taxon>Burkholderiaceae</taxon>
        <taxon>Paraburkholderia</taxon>
    </lineage>
</organism>
<accession>A0A2N7WEU2</accession>
<evidence type="ECO:0000313" key="11">
    <source>
        <dbReference type="Proteomes" id="UP000235659"/>
    </source>
</evidence>
<feature type="domain" description="Acyl-CoA oxidase/dehydrogenase middle" evidence="7">
    <location>
        <begin position="123"/>
        <end position="215"/>
    </location>
</feature>
<reference evidence="10 11" key="1">
    <citation type="submission" date="2018-01" db="EMBL/GenBank/DDBJ databases">
        <title>Whole genome analyses suggest that Burkholderia sensu lato contains two further novel genera in the rhizoxinica-symbiotica group Mycetohabitans gen. nov., and Trinickia gen. nov.: implications for the evolution of diazotrophy and nodulation in the Burkholderiaceae.</title>
        <authorList>
            <person name="Estrada-de los Santos P."/>
            <person name="Palmer M."/>
            <person name="Chavez-Ramirez B."/>
            <person name="Beukes C."/>
            <person name="Steenkamp E.T."/>
            <person name="Hirsch A.M."/>
            <person name="Manyaka P."/>
            <person name="Maluk M."/>
            <person name="Lafos M."/>
            <person name="Crook M."/>
            <person name="Gross E."/>
            <person name="Simon M.F."/>
            <person name="Bueno dos Reis Junior F."/>
            <person name="Poole P.S."/>
            <person name="Venter S.N."/>
            <person name="James E.K."/>
        </authorList>
    </citation>
    <scope>NUCLEOTIDE SEQUENCE [LARGE SCALE GENOMIC DNA]</scope>
    <source>
        <strain evidence="10 11">WSM 3937</strain>
    </source>
</reference>
<dbReference type="Proteomes" id="UP000235659">
    <property type="component" value="Unassembled WGS sequence"/>
</dbReference>
<dbReference type="InterPro" id="IPR037069">
    <property type="entry name" value="AcylCoA_DH/ox_N_sf"/>
</dbReference>
<dbReference type="Gene3D" id="1.20.140.10">
    <property type="entry name" value="Butyryl-CoA Dehydrogenase, subunit A, domain 3"/>
    <property type="match status" value="1"/>
</dbReference>
<feature type="domain" description="Acyl-CoA dehydrogenase/oxidase C-terminal" evidence="6">
    <location>
        <begin position="227"/>
        <end position="372"/>
    </location>
</feature>
<dbReference type="EMBL" id="PNXY01000019">
    <property type="protein sequence ID" value="PMS27948.1"/>
    <property type="molecule type" value="Genomic_DNA"/>
</dbReference>
<evidence type="ECO:0000256" key="1">
    <source>
        <dbReference type="ARBA" id="ARBA00001974"/>
    </source>
</evidence>
<evidence type="ECO:0000313" key="10">
    <source>
        <dbReference type="EMBL" id="PMS27948.1"/>
    </source>
</evidence>
<dbReference type="Gene3D" id="2.40.110.10">
    <property type="entry name" value="Butyryl-CoA Dehydrogenase, subunit A, domain 2"/>
    <property type="match status" value="1"/>
</dbReference>
<evidence type="ECO:0000259" key="7">
    <source>
        <dbReference type="Pfam" id="PF02770"/>
    </source>
</evidence>
<comment type="similarity">
    <text evidence="2">Belongs to the acyl-CoA dehydrogenase family.</text>
</comment>
<dbReference type="InterPro" id="IPR009100">
    <property type="entry name" value="AcylCoA_DH/oxidase_NM_dom_sf"/>
</dbReference>
<evidence type="ECO:0000256" key="2">
    <source>
        <dbReference type="ARBA" id="ARBA00009347"/>
    </source>
</evidence>
<evidence type="ECO:0000256" key="5">
    <source>
        <dbReference type="ARBA" id="ARBA00023002"/>
    </source>
</evidence>
<evidence type="ECO:0000256" key="3">
    <source>
        <dbReference type="ARBA" id="ARBA00022630"/>
    </source>
</evidence>
<dbReference type="RefSeq" id="WP_102634578.1">
    <property type="nucleotide sequence ID" value="NZ_CADIJZ010000021.1"/>
</dbReference>
<feature type="domain" description="Acyl-CoA dehydrogenase/oxidase N-terminal" evidence="8">
    <location>
        <begin position="7"/>
        <end position="117"/>
    </location>
</feature>
<dbReference type="InterPro" id="IPR006091">
    <property type="entry name" value="Acyl-CoA_Oxase/DH_mid-dom"/>
</dbReference>
<comment type="cofactor">
    <cofactor evidence="1">
        <name>FAD</name>
        <dbReference type="ChEBI" id="CHEBI:57692"/>
    </cofactor>
</comment>
<evidence type="ECO:0000259" key="6">
    <source>
        <dbReference type="Pfam" id="PF00441"/>
    </source>
</evidence>
<dbReference type="SUPFAM" id="SSF56645">
    <property type="entry name" value="Acyl-CoA dehydrogenase NM domain-like"/>
    <property type="match status" value="1"/>
</dbReference>
<dbReference type="GO" id="GO:0050660">
    <property type="term" value="F:flavin adenine dinucleotide binding"/>
    <property type="evidence" value="ECO:0007669"/>
    <property type="project" value="InterPro"/>
</dbReference>
<keyword evidence="5 9" id="KW-0560">Oxidoreductase</keyword>
<dbReference type="Pfam" id="PF00441">
    <property type="entry name" value="Acyl-CoA_dh_1"/>
    <property type="match status" value="1"/>
</dbReference>
<name>A0A2N7WEU2_9BURK</name>
<evidence type="ECO:0000313" key="9">
    <source>
        <dbReference type="EMBL" id="CAB3722364.1"/>
    </source>
</evidence>
<evidence type="ECO:0000259" key="8">
    <source>
        <dbReference type="Pfam" id="PF02771"/>
    </source>
</evidence>
<dbReference type="SUPFAM" id="SSF47203">
    <property type="entry name" value="Acyl-CoA dehydrogenase C-terminal domain-like"/>
    <property type="match status" value="1"/>
</dbReference>
<dbReference type="Proteomes" id="UP000494205">
    <property type="component" value="Unassembled WGS sequence"/>
</dbReference>
<dbReference type="EC" id="1.3.8.14" evidence="9"/>
<dbReference type="Pfam" id="PF02771">
    <property type="entry name" value="Acyl-CoA_dh_N"/>
    <property type="match status" value="1"/>
</dbReference>
<dbReference type="InterPro" id="IPR013786">
    <property type="entry name" value="AcylCoA_DH/ox_N"/>
</dbReference>
<dbReference type="CDD" id="cd00567">
    <property type="entry name" value="ACAD"/>
    <property type="match status" value="1"/>
</dbReference>
<sequence length="377" mass="40286">MDFALAEEQQMLADVVGRFVDNEYAFEARRRLAATTQCWSSAHWSTLADMGLLALNVPEQYGGLGASPAETMIVMEALGRGLVLEPFLSTAVLGARLIGVAGHEARKASWLASLAAGSLKTALATLEPGARFDLWNVTTTAKASGAGYVLNGRKGVVLHGDSADLLFVSARTSGEPTDTAGITLFAVDAKATGVTVKGFPALDGQRVAEITLDDVHVNADAVLGTVDEGFALLEWTVDHGIFALCAEAVGAMEKLADLTYDYLRTRKQFGAPIGKFQALQHRAADILSAVEQARSMVYFAAAKLADDDTRESHRAVCAAKAMIGRSGRFVAQQAIQLHGGMGMTDELSVGWYVKRLTCIDMTWGNTEHHVELYGAYL</sequence>
<evidence type="ECO:0000256" key="4">
    <source>
        <dbReference type="ARBA" id="ARBA00022827"/>
    </source>
</evidence>
<dbReference type="InterPro" id="IPR009075">
    <property type="entry name" value="AcylCo_DH/oxidase_C"/>
</dbReference>
<keyword evidence="3" id="KW-0285">Flavoprotein</keyword>
<dbReference type="Pfam" id="PF02770">
    <property type="entry name" value="Acyl-CoA_dh_M"/>
    <property type="match status" value="1"/>
</dbReference>
<dbReference type="InterPro" id="IPR046373">
    <property type="entry name" value="Acyl-CoA_Oxase/DH_mid-dom_sf"/>
</dbReference>
<dbReference type="GO" id="GO:0003995">
    <property type="term" value="F:acyl-CoA dehydrogenase activity"/>
    <property type="evidence" value="ECO:0007669"/>
    <property type="project" value="TreeGrafter"/>
</dbReference>
<gene>
    <name evidence="9" type="primary">redW_1</name>
    <name evidence="10" type="ORF">C0Z16_24080</name>
    <name evidence="9" type="ORF">LMG27174_05081</name>
</gene>
<keyword evidence="11" id="KW-1185">Reference proteome</keyword>
<dbReference type="Gene3D" id="1.10.540.10">
    <property type="entry name" value="Acyl-CoA dehydrogenase/oxidase, N-terminal domain"/>
    <property type="match status" value="1"/>
</dbReference>